<dbReference type="Proteomes" id="UP000003560">
    <property type="component" value="Unassembled WGS sequence"/>
</dbReference>
<dbReference type="HOGENOM" id="CLU_3060489_0_0_11"/>
<proteinExistence type="predicted"/>
<evidence type="ECO:0000313" key="2">
    <source>
        <dbReference type="Proteomes" id="UP000003560"/>
    </source>
</evidence>
<accession>B6GA57</accession>
<evidence type="ECO:0000313" key="1">
    <source>
        <dbReference type="EMBL" id="EEA90912.1"/>
    </source>
</evidence>
<reference evidence="1 2" key="1">
    <citation type="submission" date="2008-10" db="EMBL/GenBank/DDBJ databases">
        <title>Draft genome sequence of Collinsella stercoris (DSM 13279).</title>
        <authorList>
            <person name="Sudarsanam P."/>
            <person name="Ley R."/>
            <person name="Guruge J."/>
            <person name="Turnbaugh P.J."/>
            <person name="Mahowald M."/>
            <person name="Liep D."/>
            <person name="Gordon J."/>
        </authorList>
    </citation>
    <scope>NUCLEOTIDE SEQUENCE [LARGE SCALE GENOMIC DNA]</scope>
    <source>
        <strain evidence="1 2">DSM 13279</strain>
    </source>
</reference>
<dbReference type="AlphaFoldDB" id="B6GA57"/>
<keyword evidence="2" id="KW-1185">Reference proteome</keyword>
<comment type="caution">
    <text evidence="1">The sequence shown here is derived from an EMBL/GenBank/DDBJ whole genome shotgun (WGS) entry which is preliminary data.</text>
</comment>
<gene>
    <name evidence="1" type="ORF">COLSTE_00952</name>
</gene>
<protein>
    <submittedName>
        <fullName evidence="1">Uncharacterized protein</fullName>
    </submittedName>
</protein>
<sequence>MLLRTRARAFARGGGRRSGAPSRASARCLYTGNKARRKPPSRFCGEVHCTALK</sequence>
<organism evidence="1 2">
    <name type="scientific">Collinsella stercoris DSM 13279</name>
    <dbReference type="NCBI Taxonomy" id="445975"/>
    <lineage>
        <taxon>Bacteria</taxon>
        <taxon>Bacillati</taxon>
        <taxon>Actinomycetota</taxon>
        <taxon>Coriobacteriia</taxon>
        <taxon>Coriobacteriales</taxon>
        <taxon>Coriobacteriaceae</taxon>
        <taxon>Collinsella</taxon>
    </lineage>
</organism>
<dbReference type="EMBL" id="ABXJ01000055">
    <property type="protein sequence ID" value="EEA90912.1"/>
    <property type="molecule type" value="Genomic_DNA"/>
</dbReference>
<name>B6GA57_9ACTN</name>
<reference evidence="1 2" key="2">
    <citation type="submission" date="2008-10" db="EMBL/GenBank/DDBJ databases">
        <authorList>
            <person name="Fulton L."/>
            <person name="Clifton S."/>
            <person name="Fulton B."/>
            <person name="Xu J."/>
            <person name="Minx P."/>
            <person name="Pepin K.H."/>
            <person name="Johnson M."/>
            <person name="Thiruvilangam P."/>
            <person name="Bhonagiri V."/>
            <person name="Nash W.E."/>
            <person name="Mardis E.R."/>
            <person name="Wilson R.K."/>
        </authorList>
    </citation>
    <scope>NUCLEOTIDE SEQUENCE [LARGE SCALE GENOMIC DNA]</scope>
    <source>
        <strain evidence="1 2">DSM 13279</strain>
    </source>
</reference>